<dbReference type="EMBL" id="MGAS01000018">
    <property type="protein sequence ID" value="OGK51763.1"/>
    <property type="molecule type" value="Genomic_DNA"/>
</dbReference>
<sequence length="309" mass="35905">MDVKLQNFKFMFSNKKYDDDFGYSPEWNHEIEKWLSFAVTIDPIWHKKNQKRSKNSKQRDELLGEYKALYYIGKVTGCQITKIEPPGSENKKNDFSFKDKKETNWNVEVKSPSWRGEYSKEVDNKYLEELRKNLIIIDSSSWIKWKAEVECPKCSHSIVIEYPYKRDDHNVVDNLLKTTICTSCMQNIWKYSEKERAELKRKRLTKKQFINGDGRSFSGKEGVEDAVKNSIPQFKAGGNNLLITTPNMFAGMGIGMLASMDEGYQVKQIVEKYDTQGLISCICILDVQLEKDKAKFIPVFVPITNEPDI</sequence>
<comment type="caution">
    <text evidence="1">The sequence shown here is derived from an EMBL/GenBank/DDBJ whole genome shotgun (WGS) entry which is preliminary data.</text>
</comment>
<evidence type="ECO:0000313" key="1">
    <source>
        <dbReference type="EMBL" id="OGK51763.1"/>
    </source>
</evidence>
<dbReference type="AlphaFoldDB" id="A0A1F7J819"/>
<accession>A0A1F7J819</accession>
<proteinExistence type="predicted"/>
<reference evidence="1 2" key="1">
    <citation type="journal article" date="2016" name="Nat. Commun.">
        <title>Thousands of microbial genomes shed light on interconnected biogeochemical processes in an aquifer system.</title>
        <authorList>
            <person name="Anantharaman K."/>
            <person name="Brown C.T."/>
            <person name="Hug L.A."/>
            <person name="Sharon I."/>
            <person name="Castelle C.J."/>
            <person name="Probst A.J."/>
            <person name="Thomas B.C."/>
            <person name="Singh A."/>
            <person name="Wilkins M.J."/>
            <person name="Karaoz U."/>
            <person name="Brodie E.L."/>
            <person name="Williams K.H."/>
            <person name="Hubbard S.S."/>
            <person name="Banfield J.F."/>
        </authorList>
    </citation>
    <scope>NUCLEOTIDE SEQUENCE [LARGE SCALE GENOMIC DNA]</scope>
</reference>
<evidence type="ECO:0000313" key="2">
    <source>
        <dbReference type="Proteomes" id="UP000178914"/>
    </source>
</evidence>
<dbReference type="Proteomes" id="UP000178914">
    <property type="component" value="Unassembled WGS sequence"/>
</dbReference>
<protein>
    <submittedName>
        <fullName evidence="1">Uncharacterized protein</fullName>
    </submittedName>
</protein>
<dbReference type="STRING" id="1802068.A3B02_02435"/>
<organism evidence="1 2">
    <name type="scientific">Candidatus Roizmanbacteria bacterium RIFCSPLOWO2_01_FULL_42_14</name>
    <dbReference type="NCBI Taxonomy" id="1802068"/>
    <lineage>
        <taxon>Bacteria</taxon>
        <taxon>Candidatus Roizmaniibacteriota</taxon>
    </lineage>
</organism>
<name>A0A1F7J819_9BACT</name>
<gene>
    <name evidence="1" type="ORF">A3B02_02435</name>
</gene>